<dbReference type="SUPFAM" id="SSF116734">
    <property type="entry name" value="DNA methylase specificity domain"/>
    <property type="match status" value="2"/>
</dbReference>
<keyword evidence="3" id="KW-0238">DNA-binding</keyword>
<keyword evidence="2" id="KW-0680">Restriction system</keyword>
<dbReference type="InterPro" id="IPR052021">
    <property type="entry name" value="Type-I_RS_S_subunit"/>
</dbReference>
<gene>
    <name evidence="5" type="ORF">A2785_04385</name>
</gene>
<evidence type="ECO:0000256" key="3">
    <source>
        <dbReference type="ARBA" id="ARBA00023125"/>
    </source>
</evidence>
<organism evidence="5 6">
    <name type="scientific">Candidatus Chisholmbacteria bacterium RIFCSPHIGHO2_01_FULL_49_18</name>
    <dbReference type="NCBI Taxonomy" id="1797590"/>
    <lineage>
        <taxon>Bacteria</taxon>
        <taxon>Candidatus Chisholmiibacteriota</taxon>
    </lineage>
</organism>
<dbReference type="GO" id="GO:0003677">
    <property type="term" value="F:DNA binding"/>
    <property type="evidence" value="ECO:0007669"/>
    <property type="project" value="UniProtKB-KW"/>
</dbReference>
<name>A0A1G1VPB0_9BACT</name>
<dbReference type="InterPro" id="IPR044946">
    <property type="entry name" value="Restrct_endonuc_typeI_TRD_sf"/>
</dbReference>
<evidence type="ECO:0000256" key="1">
    <source>
        <dbReference type="ARBA" id="ARBA00010923"/>
    </source>
</evidence>
<reference evidence="5 6" key="1">
    <citation type="journal article" date="2016" name="Nat. Commun.">
        <title>Thousands of microbial genomes shed light on interconnected biogeochemical processes in an aquifer system.</title>
        <authorList>
            <person name="Anantharaman K."/>
            <person name="Brown C.T."/>
            <person name="Hug L.A."/>
            <person name="Sharon I."/>
            <person name="Castelle C.J."/>
            <person name="Probst A.J."/>
            <person name="Thomas B.C."/>
            <person name="Singh A."/>
            <person name="Wilkins M.J."/>
            <person name="Karaoz U."/>
            <person name="Brodie E.L."/>
            <person name="Williams K.H."/>
            <person name="Hubbard S.S."/>
            <person name="Banfield J.F."/>
        </authorList>
    </citation>
    <scope>NUCLEOTIDE SEQUENCE [LARGE SCALE GENOMIC DNA]</scope>
</reference>
<sequence>MQNQFPKNWRKVKLGEVVDINPRQINKDNFHKEIEYVDISAVGTATLESTTTHLLSEAPGRARRLVKNGDTIISTVRPNRRSFYYFKNPTDNLVVSTGFAVLSSKLKITDSRFIYYLVTQKSFTHYLTSNVKGSAYPAITTDVIENAEVLIPAYEEQNQIASILSSFDDKIEVNIKIAKTLEETAQVIFKEWFKKFKFPGHEKVKMIDSELGKIPEGWEIKKLSDLVSTQYGYTESASEKEIGPRFLRVMDINKSDWIDWSSVPYCKINDKDLLKYRLSAGDVVIARMADPGKVAIIEENVNAVFASYLIRLKPLNKSVGNYFLYFYLTSSQYQGFIFGSSTGTTRQSANARVITDCYLAVPKDEIIKEFETIANLLRKMIQTKVKENQKLAEMRDLLLPKLMRGELRV</sequence>
<dbReference type="PANTHER" id="PTHR30408:SF13">
    <property type="entry name" value="TYPE I RESTRICTION ENZYME HINDI SPECIFICITY SUBUNIT"/>
    <property type="match status" value="1"/>
</dbReference>
<comment type="caution">
    <text evidence="5">The sequence shown here is derived from an EMBL/GenBank/DDBJ whole genome shotgun (WGS) entry which is preliminary data.</text>
</comment>
<proteinExistence type="inferred from homology"/>
<accession>A0A1G1VPB0</accession>
<evidence type="ECO:0000256" key="2">
    <source>
        <dbReference type="ARBA" id="ARBA00022747"/>
    </source>
</evidence>
<dbReference type="CDD" id="cd17521">
    <property type="entry name" value="RMtype1_S_Sau13435ORF2165P_TRD2-CR2_like"/>
    <property type="match status" value="1"/>
</dbReference>
<dbReference type="GO" id="GO:0009307">
    <property type="term" value="P:DNA restriction-modification system"/>
    <property type="evidence" value="ECO:0007669"/>
    <property type="project" value="UniProtKB-KW"/>
</dbReference>
<evidence type="ECO:0000259" key="4">
    <source>
        <dbReference type="Pfam" id="PF01420"/>
    </source>
</evidence>
<dbReference type="AlphaFoldDB" id="A0A1G1VPB0"/>
<feature type="domain" description="Type I restriction modification DNA specificity" evidence="4">
    <location>
        <begin position="6"/>
        <end position="182"/>
    </location>
</feature>
<dbReference type="PANTHER" id="PTHR30408">
    <property type="entry name" value="TYPE-1 RESTRICTION ENZYME ECOKI SPECIFICITY PROTEIN"/>
    <property type="match status" value="1"/>
</dbReference>
<evidence type="ECO:0000313" key="6">
    <source>
        <dbReference type="Proteomes" id="UP000179069"/>
    </source>
</evidence>
<protein>
    <recommendedName>
        <fullName evidence="4">Type I restriction modification DNA specificity domain-containing protein</fullName>
    </recommendedName>
</protein>
<dbReference type="Proteomes" id="UP000179069">
    <property type="component" value="Unassembled WGS sequence"/>
</dbReference>
<evidence type="ECO:0000313" key="5">
    <source>
        <dbReference type="EMBL" id="OGY17225.1"/>
    </source>
</evidence>
<comment type="similarity">
    <text evidence="1">Belongs to the type-I restriction system S methylase family.</text>
</comment>
<dbReference type="Pfam" id="PF01420">
    <property type="entry name" value="Methylase_S"/>
    <property type="match status" value="2"/>
</dbReference>
<feature type="domain" description="Type I restriction modification DNA specificity" evidence="4">
    <location>
        <begin position="215"/>
        <end position="383"/>
    </location>
</feature>
<dbReference type="EMBL" id="MHCI01000005">
    <property type="protein sequence ID" value="OGY17225.1"/>
    <property type="molecule type" value="Genomic_DNA"/>
</dbReference>
<dbReference type="Gene3D" id="3.90.220.20">
    <property type="entry name" value="DNA methylase specificity domains"/>
    <property type="match status" value="2"/>
</dbReference>
<dbReference type="InterPro" id="IPR000055">
    <property type="entry name" value="Restrct_endonuc_typeI_TRD"/>
</dbReference>